<dbReference type="EMBL" id="VSRR010021799">
    <property type="protein sequence ID" value="MPC64223.1"/>
    <property type="molecule type" value="Genomic_DNA"/>
</dbReference>
<evidence type="ECO:0000256" key="1">
    <source>
        <dbReference type="SAM" id="MobiDB-lite"/>
    </source>
</evidence>
<gene>
    <name evidence="2" type="ORF">E2C01_058334</name>
</gene>
<evidence type="ECO:0000313" key="2">
    <source>
        <dbReference type="EMBL" id="MPC64223.1"/>
    </source>
</evidence>
<dbReference type="AlphaFoldDB" id="A0A5B7H2D1"/>
<dbReference type="Proteomes" id="UP000324222">
    <property type="component" value="Unassembled WGS sequence"/>
</dbReference>
<sequence length="64" mass="7378">MIPLSASHALLQYFPKDSSATLPASRDRQRTQHITHPRCTRMSGKVNNVVREAVNRERKEYSLQ</sequence>
<comment type="caution">
    <text evidence="2">The sequence shown here is derived from an EMBL/GenBank/DDBJ whole genome shotgun (WGS) entry which is preliminary data.</text>
</comment>
<name>A0A5B7H2D1_PORTR</name>
<proteinExistence type="predicted"/>
<protein>
    <submittedName>
        <fullName evidence="2">Uncharacterized protein</fullName>
    </submittedName>
</protein>
<reference evidence="2 3" key="1">
    <citation type="submission" date="2019-05" db="EMBL/GenBank/DDBJ databases">
        <title>Another draft genome of Portunus trituberculatus and its Hox gene families provides insights of decapod evolution.</title>
        <authorList>
            <person name="Jeong J.-H."/>
            <person name="Song I."/>
            <person name="Kim S."/>
            <person name="Choi T."/>
            <person name="Kim D."/>
            <person name="Ryu S."/>
            <person name="Kim W."/>
        </authorList>
    </citation>
    <scope>NUCLEOTIDE SEQUENCE [LARGE SCALE GENOMIC DNA]</scope>
    <source>
        <tissue evidence="2">Muscle</tissue>
    </source>
</reference>
<evidence type="ECO:0000313" key="3">
    <source>
        <dbReference type="Proteomes" id="UP000324222"/>
    </source>
</evidence>
<accession>A0A5B7H2D1</accession>
<organism evidence="2 3">
    <name type="scientific">Portunus trituberculatus</name>
    <name type="common">Swimming crab</name>
    <name type="synonym">Neptunus trituberculatus</name>
    <dbReference type="NCBI Taxonomy" id="210409"/>
    <lineage>
        <taxon>Eukaryota</taxon>
        <taxon>Metazoa</taxon>
        <taxon>Ecdysozoa</taxon>
        <taxon>Arthropoda</taxon>
        <taxon>Crustacea</taxon>
        <taxon>Multicrustacea</taxon>
        <taxon>Malacostraca</taxon>
        <taxon>Eumalacostraca</taxon>
        <taxon>Eucarida</taxon>
        <taxon>Decapoda</taxon>
        <taxon>Pleocyemata</taxon>
        <taxon>Brachyura</taxon>
        <taxon>Eubrachyura</taxon>
        <taxon>Portunoidea</taxon>
        <taxon>Portunidae</taxon>
        <taxon>Portuninae</taxon>
        <taxon>Portunus</taxon>
    </lineage>
</organism>
<feature type="region of interest" description="Disordered" evidence="1">
    <location>
        <begin position="15"/>
        <end position="35"/>
    </location>
</feature>
<keyword evidence="3" id="KW-1185">Reference proteome</keyword>